<organism evidence="2 3">
    <name type="scientific">Datura stramonium</name>
    <name type="common">Jimsonweed</name>
    <name type="synonym">Common thornapple</name>
    <dbReference type="NCBI Taxonomy" id="4076"/>
    <lineage>
        <taxon>Eukaryota</taxon>
        <taxon>Viridiplantae</taxon>
        <taxon>Streptophyta</taxon>
        <taxon>Embryophyta</taxon>
        <taxon>Tracheophyta</taxon>
        <taxon>Spermatophyta</taxon>
        <taxon>Magnoliopsida</taxon>
        <taxon>eudicotyledons</taxon>
        <taxon>Gunneridae</taxon>
        <taxon>Pentapetalae</taxon>
        <taxon>asterids</taxon>
        <taxon>lamiids</taxon>
        <taxon>Solanales</taxon>
        <taxon>Solanaceae</taxon>
        <taxon>Solanoideae</taxon>
        <taxon>Datureae</taxon>
        <taxon>Datura</taxon>
    </lineage>
</organism>
<dbReference type="EMBL" id="JACEIK010002795">
    <property type="protein sequence ID" value="MCD9638904.1"/>
    <property type="molecule type" value="Genomic_DNA"/>
</dbReference>
<sequence>MLAMKVRRSREDEEEITRRTSAPRWMTVEGVYASSGEIVGLVNQEQDQGEYSNPAALIHPYPSKEGNMNDFRVSARNCTKRCGEGGKMHESPESNPKIAE</sequence>
<name>A0ABS8UY43_DATST</name>
<proteinExistence type="predicted"/>
<evidence type="ECO:0000313" key="2">
    <source>
        <dbReference type="EMBL" id="MCD9638904.1"/>
    </source>
</evidence>
<comment type="caution">
    <text evidence="2">The sequence shown here is derived from an EMBL/GenBank/DDBJ whole genome shotgun (WGS) entry which is preliminary data.</text>
</comment>
<feature type="region of interest" description="Disordered" evidence="1">
    <location>
        <begin position="81"/>
        <end position="100"/>
    </location>
</feature>
<protein>
    <submittedName>
        <fullName evidence="2">Uncharacterized protein</fullName>
    </submittedName>
</protein>
<evidence type="ECO:0000313" key="3">
    <source>
        <dbReference type="Proteomes" id="UP000823775"/>
    </source>
</evidence>
<feature type="compositionally biased region" description="Basic and acidic residues" evidence="1">
    <location>
        <begin position="81"/>
        <end position="92"/>
    </location>
</feature>
<dbReference type="Proteomes" id="UP000823775">
    <property type="component" value="Unassembled WGS sequence"/>
</dbReference>
<keyword evidence="3" id="KW-1185">Reference proteome</keyword>
<accession>A0ABS8UY43</accession>
<evidence type="ECO:0000256" key="1">
    <source>
        <dbReference type="SAM" id="MobiDB-lite"/>
    </source>
</evidence>
<reference evidence="2 3" key="1">
    <citation type="journal article" date="2021" name="BMC Genomics">
        <title>Datura genome reveals duplications of psychoactive alkaloid biosynthetic genes and high mutation rate following tissue culture.</title>
        <authorList>
            <person name="Rajewski A."/>
            <person name="Carter-House D."/>
            <person name="Stajich J."/>
            <person name="Litt A."/>
        </authorList>
    </citation>
    <scope>NUCLEOTIDE SEQUENCE [LARGE SCALE GENOMIC DNA]</scope>
    <source>
        <strain evidence="2">AR-01</strain>
    </source>
</reference>
<gene>
    <name evidence="2" type="ORF">HAX54_023077</name>
</gene>